<comment type="caution">
    <text evidence="1">The sequence shown here is derived from an EMBL/GenBank/DDBJ whole genome shotgun (WGS) entry which is preliminary data.</text>
</comment>
<proteinExistence type="predicted"/>
<dbReference type="RefSeq" id="WP_270038216.1">
    <property type="nucleotide sequence ID" value="NZ_JAPDOD010000002.1"/>
</dbReference>
<dbReference type="AlphaFoldDB" id="A0A9X3MTN2"/>
<organism evidence="1 2">
    <name type="scientific">Solirubrobacter ginsenosidimutans</name>
    <dbReference type="NCBI Taxonomy" id="490573"/>
    <lineage>
        <taxon>Bacteria</taxon>
        <taxon>Bacillati</taxon>
        <taxon>Actinomycetota</taxon>
        <taxon>Thermoleophilia</taxon>
        <taxon>Solirubrobacterales</taxon>
        <taxon>Solirubrobacteraceae</taxon>
        <taxon>Solirubrobacter</taxon>
    </lineage>
</organism>
<accession>A0A9X3MTN2</accession>
<dbReference type="Proteomes" id="UP001149140">
    <property type="component" value="Unassembled WGS sequence"/>
</dbReference>
<gene>
    <name evidence="1" type="ORF">OM076_04365</name>
</gene>
<name>A0A9X3MTN2_9ACTN</name>
<evidence type="ECO:0000313" key="2">
    <source>
        <dbReference type="Proteomes" id="UP001149140"/>
    </source>
</evidence>
<keyword evidence="2" id="KW-1185">Reference proteome</keyword>
<reference evidence="1" key="1">
    <citation type="submission" date="2022-10" db="EMBL/GenBank/DDBJ databases">
        <title>The WGS of Solirubrobacter ginsenosidimutans DSM 21036.</title>
        <authorList>
            <person name="Jiang Z."/>
        </authorList>
    </citation>
    <scope>NUCLEOTIDE SEQUENCE</scope>
    <source>
        <strain evidence="1">DSM 21036</strain>
    </source>
</reference>
<evidence type="ECO:0000313" key="1">
    <source>
        <dbReference type="EMBL" id="MDA0159488.1"/>
    </source>
</evidence>
<sequence>MSCVVCSLATDGGAPVHPECVGPGLLREAVLAVAELLAVVTTPVVIVWAG</sequence>
<protein>
    <submittedName>
        <fullName evidence="1">Uncharacterized protein</fullName>
    </submittedName>
</protein>
<dbReference type="EMBL" id="JAPDOD010000002">
    <property type="protein sequence ID" value="MDA0159488.1"/>
    <property type="molecule type" value="Genomic_DNA"/>
</dbReference>